<dbReference type="Pfam" id="PF00106">
    <property type="entry name" value="adh_short"/>
    <property type="match status" value="1"/>
</dbReference>
<organism evidence="3 4">
    <name type="scientific">Podospora fimiseda</name>
    <dbReference type="NCBI Taxonomy" id="252190"/>
    <lineage>
        <taxon>Eukaryota</taxon>
        <taxon>Fungi</taxon>
        <taxon>Dikarya</taxon>
        <taxon>Ascomycota</taxon>
        <taxon>Pezizomycotina</taxon>
        <taxon>Sordariomycetes</taxon>
        <taxon>Sordariomycetidae</taxon>
        <taxon>Sordariales</taxon>
        <taxon>Podosporaceae</taxon>
        <taxon>Podospora</taxon>
    </lineage>
</organism>
<gene>
    <name evidence="3" type="ORF">QBC38DRAFT_478000</name>
</gene>
<evidence type="ECO:0000313" key="3">
    <source>
        <dbReference type="EMBL" id="KAK4227379.1"/>
    </source>
</evidence>
<dbReference type="Proteomes" id="UP001301958">
    <property type="component" value="Unassembled WGS sequence"/>
</dbReference>
<dbReference type="PANTHER" id="PTHR24320:SF274">
    <property type="entry name" value="CHAIN DEHYDROGENASE, PUTATIVE (AFU_ORTHOLOGUE AFUA_4G00440)-RELATED"/>
    <property type="match status" value="1"/>
</dbReference>
<keyword evidence="4" id="KW-1185">Reference proteome</keyword>
<keyword evidence="2" id="KW-0560">Oxidoreductase</keyword>
<dbReference type="PANTHER" id="PTHR24320">
    <property type="entry name" value="RETINOL DEHYDROGENASE"/>
    <property type="match status" value="1"/>
</dbReference>
<accession>A0AAN7BPX3</accession>
<reference evidence="3" key="1">
    <citation type="journal article" date="2023" name="Mol. Phylogenet. Evol.">
        <title>Genome-scale phylogeny and comparative genomics of the fungal order Sordariales.</title>
        <authorList>
            <person name="Hensen N."/>
            <person name="Bonometti L."/>
            <person name="Westerberg I."/>
            <person name="Brannstrom I.O."/>
            <person name="Guillou S."/>
            <person name="Cros-Aarteil S."/>
            <person name="Calhoun S."/>
            <person name="Haridas S."/>
            <person name="Kuo A."/>
            <person name="Mondo S."/>
            <person name="Pangilinan J."/>
            <person name="Riley R."/>
            <person name="LaButti K."/>
            <person name="Andreopoulos B."/>
            <person name="Lipzen A."/>
            <person name="Chen C."/>
            <person name="Yan M."/>
            <person name="Daum C."/>
            <person name="Ng V."/>
            <person name="Clum A."/>
            <person name="Steindorff A."/>
            <person name="Ohm R.A."/>
            <person name="Martin F."/>
            <person name="Silar P."/>
            <person name="Natvig D.O."/>
            <person name="Lalanne C."/>
            <person name="Gautier V."/>
            <person name="Ament-Velasquez S.L."/>
            <person name="Kruys A."/>
            <person name="Hutchinson M.I."/>
            <person name="Powell A.J."/>
            <person name="Barry K."/>
            <person name="Miller A.N."/>
            <person name="Grigoriev I.V."/>
            <person name="Debuchy R."/>
            <person name="Gladieux P."/>
            <person name="Hiltunen Thoren M."/>
            <person name="Johannesson H."/>
        </authorList>
    </citation>
    <scope>NUCLEOTIDE SEQUENCE</scope>
    <source>
        <strain evidence="3">CBS 990.96</strain>
    </source>
</reference>
<comment type="caution">
    <text evidence="3">The sequence shown here is derived from an EMBL/GenBank/DDBJ whole genome shotgun (WGS) entry which is preliminary data.</text>
</comment>
<protein>
    <submittedName>
        <fullName evidence="3">Uncharacterized protein</fullName>
    </submittedName>
</protein>
<name>A0AAN7BPX3_9PEZI</name>
<dbReference type="GO" id="GO:0016491">
    <property type="term" value="F:oxidoreductase activity"/>
    <property type="evidence" value="ECO:0007669"/>
    <property type="project" value="UniProtKB-KW"/>
</dbReference>
<dbReference type="InterPro" id="IPR036291">
    <property type="entry name" value="NAD(P)-bd_dom_sf"/>
</dbReference>
<dbReference type="SUPFAM" id="SSF51735">
    <property type="entry name" value="NAD(P)-binding Rossmann-fold domains"/>
    <property type="match status" value="1"/>
</dbReference>
<dbReference type="AlphaFoldDB" id="A0AAN7BPX3"/>
<proteinExistence type="inferred from homology"/>
<evidence type="ECO:0000313" key="4">
    <source>
        <dbReference type="Proteomes" id="UP001301958"/>
    </source>
</evidence>
<dbReference type="EMBL" id="MU865332">
    <property type="protein sequence ID" value="KAK4227379.1"/>
    <property type="molecule type" value="Genomic_DNA"/>
</dbReference>
<evidence type="ECO:0000256" key="2">
    <source>
        <dbReference type="ARBA" id="ARBA00023002"/>
    </source>
</evidence>
<reference evidence="3" key="2">
    <citation type="submission" date="2023-05" db="EMBL/GenBank/DDBJ databases">
        <authorList>
            <consortium name="Lawrence Berkeley National Laboratory"/>
            <person name="Steindorff A."/>
            <person name="Hensen N."/>
            <person name="Bonometti L."/>
            <person name="Westerberg I."/>
            <person name="Brannstrom I.O."/>
            <person name="Guillou S."/>
            <person name="Cros-Aarteil S."/>
            <person name="Calhoun S."/>
            <person name="Haridas S."/>
            <person name="Kuo A."/>
            <person name="Mondo S."/>
            <person name="Pangilinan J."/>
            <person name="Riley R."/>
            <person name="Labutti K."/>
            <person name="Andreopoulos B."/>
            <person name="Lipzen A."/>
            <person name="Chen C."/>
            <person name="Yanf M."/>
            <person name="Daum C."/>
            <person name="Ng V."/>
            <person name="Clum A."/>
            <person name="Ohm R."/>
            <person name="Martin F."/>
            <person name="Silar P."/>
            <person name="Natvig D."/>
            <person name="Lalanne C."/>
            <person name="Gautier V."/>
            <person name="Ament-Velasquez S.L."/>
            <person name="Kruys A."/>
            <person name="Hutchinson M.I."/>
            <person name="Powell A.J."/>
            <person name="Barry K."/>
            <person name="Miller A.N."/>
            <person name="Grigoriev I.V."/>
            <person name="Debuchy R."/>
            <person name="Gladieux P."/>
            <person name="Thoren M.H."/>
            <person name="Johannesson H."/>
        </authorList>
    </citation>
    <scope>NUCLEOTIDE SEQUENCE</scope>
    <source>
        <strain evidence="3">CBS 990.96</strain>
    </source>
</reference>
<dbReference type="InterPro" id="IPR002347">
    <property type="entry name" value="SDR_fam"/>
</dbReference>
<sequence length="246" mass="26304">MARFFITGSSDGLGLLTAKKLISLGHTVVLHARNTQRAQDASAACPGAEAVLTADLSSISEIKSLASEADKHGPYEAIIHNAGVYTDMSLSKDGYSTLFTVNVLAPWILTCLMKPPKRLVYISSGLHRQGRSKVITEDVKKSNYNDSKLVMTMLAKAVLRRGVVKEAYSVDPGWVPTKMGGSSATGDLQAAVDTFVKVALGHTEGGKNGGYWFNGREEGTHPDAGDDKIQNVVLEQLKEVTGLGIE</sequence>
<comment type="similarity">
    <text evidence="1">Belongs to the short-chain dehydrogenases/reductases (SDR) family.</text>
</comment>
<dbReference type="Gene3D" id="3.40.50.720">
    <property type="entry name" value="NAD(P)-binding Rossmann-like Domain"/>
    <property type="match status" value="1"/>
</dbReference>
<evidence type="ECO:0000256" key="1">
    <source>
        <dbReference type="ARBA" id="ARBA00006484"/>
    </source>
</evidence>